<name>A0AAV1U828_9STRA</name>
<dbReference type="AlphaFoldDB" id="A0AAV1U828"/>
<comment type="caution">
    <text evidence="2">The sequence shown here is derived from an EMBL/GenBank/DDBJ whole genome shotgun (WGS) entry which is preliminary data.</text>
</comment>
<feature type="region of interest" description="Disordered" evidence="1">
    <location>
        <begin position="413"/>
        <end position="457"/>
    </location>
</feature>
<sequence>MRIYSTQLLAAVVFIDCLSRYPASGSKTARPDVPSVAHPDGHVDDISDDTAQRNDEDESEARIGISPGEILALAEKSQAMKRPESSRTIPRELDLISGVGKASPELSETVAKRLSQEPDHPKPLLDLISGVGKESPEPSETVAKRLSQELDHPKPLLDLISGVGKEQAHVMVPHSTDIERIIEELKAGAGLHPVTDEMWTLLKKNAKNENVDDPTLRNGIHGFTKIAFALREAKVKDLDKDEARAVEIRMLDYLLNKEKADVKQAFYHLGLNDVIKKEGLTDNSLALLQEFIDRRNLMHDGPNACLDSSLLSIFVGDDQNLLQIIAGTGEDLVLATNVLVKLIRKKFSGKTTVTGIVKQLLEAEVSEDMIQHMLPSLRKEEFKPRREGEWKELISALQNTLATGWDDAVKKAVKERKPRKKWGTKRKAKTAMTLELAPARKKRAPKGRKSKKPSIRR</sequence>
<dbReference type="Proteomes" id="UP001162060">
    <property type="component" value="Unassembled WGS sequence"/>
</dbReference>
<organism evidence="2 3">
    <name type="scientific">Peronospora matthiolae</name>
    <dbReference type="NCBI Taxonomy" id="2874970"/>
    <lineage>
        <taxon>Eukaryota</taxon>
        <taxon>Sar</taxon>
        <taxon>Stramenopiles</taxon>
        <taxon>Oomycota</taxon>
        <taxon>Peronosporomycetes</taxon>
        <taxon>Peronosporales</taxon>
        <taxon>Peronosporaceae</taxon>
        <taxon>Peronospora</taxon>
    </lineage>
</organism>
<gene>
    <name evidence="2" type="ORF">PM001_LOCUS15371</name>
</gene>
<evidence type="ECO:0000313" key="3">
    <source>
        <dbReference type="Proteomes" id="UP001162060"/>
    </source>
</evidence>
<feature type="region of interest" description="Disordered" evidence="1">
    <location>
        <begin position="24"/>
        <end position="64"/>
    </location>
</feature>
<evidence type="ECO:0008006" key="4">
    <source>
        <dbReference type="Google" id="ProtNLM"/>
    </source>
</evidence>
<evidence type="ECO:0000256" key="1">
    <source>
        <dbReference type="SAM" id="MobiDB-lite"/>
    </source>
</evidence>
<accession>A0AAV1U828</accession>
<feature type="compositionally biased region" description="Basic residues" evidence="1">
    <location>
        <begin position="413"/>
        <end position="429"/>
    </location>
</feature>
<feature type="compositionally biased region" description="Basic residues" evidence="1">
    <location>
        <begin position="439"/>
        <end position="457"/>
    </location>
</feature>
<reference evidence="2" key="1">
    <citation type="submission" date="2024-01" db="EMBL/GenBank/DDBJ databases">
        <authorList>
            <person name="Webb A."/>
        </authorList>
    </citation>
    <scope>NUCLEOTIDE SEQUENCE</scope>
    <source>
        <strain evidence="2">Pm1</strain>
    </source>
</reference>
<evidence type="ECO:0000313" key="2">
    <source>
        <dbReference type="EMBL" id="CAK7930221.1"/>
    </source>
</evidence>
<proteinExistence type="predicted"/>
<dbReference type="EMBL" id="CAKLBY020000165">
    <property type="protein sequence ID" value="CAK7930221.1"/>
    <property type="molecule type" value="Genomic_DNA"/>
</dbReference>
<feature type="compositionally biased region" description="Basic and acidic residues" evidence="1">
    <location>
        <begin position="39"/>
        <end position="54"/>
    </location>
</feature>
<protein>
    <recommendedName>
        <fullName evidence="4">Nucleotide exchange factor SIL1</fullName>
    </recommendedName>
</protein>